<sequence length="51" mass="5571">MNTLGLRSRKIVERCRPSFSAMISTQADLAPTRDPATFIKVYMGAGVGAFH</sequence>
<dbReference type="AlphaFoldDB" id="A0A248UDY6"/>
<proteinExistence type="predicted"/>
<organism evidence="1 2">
    <name type="scientific">Ochrobactrum quorumnocens</name>
    <dbReference type="NCBI Taxonomy" id="271865"/>
    <lineage>
        <taxon>Bacteria</taxon>
        <taxon>Pseudomonadati</taxon>
        <taxon>Pseudomonadota</taxon>
        <taxon>Alphaproteobacteria</taxon>
        <taxon>Hyphomicrobiales</taxon>
        <taxon>Brucellaceae</taxon>
        <taxon>Brucella/Ochrobactrum group</taxon>
        <taxon>Ochrobactrum</taxon>
    </lineage>
</organism>
<gene>
    <name evidence="1" type="ORF">CES85_5702</name>
</gene>
<dbReference type="KEGG" id="och:CES85_5702"/>
<dbReference type="Proteomes" id="UP000215256">
    <property type="component" value="Chromosome 2"/>
</dbReference>
<protein>
    <submittedName>
        <fullName evidence="1">Uncharacterized protein</fullName>
    </submittedName>
</protein>
<accession>A0A248UDY6</accession>
<name>A0A248UDY6_9HYPH</name>
<reference evidence="1 2" key="1">
    <citation type="submission" date="2017-07" db="EMBL/GenBank/DDBJ databases">
        <title>Phylogenetic study on the rhizospheric bacterium Ochrobactrum sp. A44.</title>
        <authorList>
            <person name="Krzyzanowska D.M."/>
            <person name="Ossowicki A."/>
            <person name="Rajewska M."/>
            <person name="Maciag T."/>
            <person name="Kaczynski Z."/>
            <person name="Czerwicka M."/>
            <person name="Jafra S."/>
        </authorList>
    </citation>
    <scope>NUCLEOTIDE SEQUENCE [LARGE SCALE GENOMIC DNA]</scope>
    <source>
        <strain evidence="1 2">A44</strain>
    </source>
</reference>
<evidence type="ECO:0000313" key="2">
    <source>
        <dbReference type="Proteomes" id="UP000215256"/>
    </source>
</evidence>
<evidence type="ECO:0000313" key="1">
    <source>
        <dbReference type="EMBL" id="ASV84898.1"/>
    </source>
</evidence>
<dbReference type="EMBL" id="CP022603">
    <property type="protein sequence ID" value="ASV84898.1"/>
    <property type="molecule type" value="Genomic_DNA"/>
</dbReference>